<reference evidence="4" key="1">
    <citation type="journal article" date="2013" name="Nature">
        <title>Pan genome of the phytoplankton Emiliania underpins its global distribution.</title>
        <authorList>
            <person name="Read B.A."/>
            <person name="Kegel J."/>
            <person name="Klute M.J."/>
            <person name="Kuo A."/>
            <person name="Lefebvre S.C."/>
            <person name="Maumus F."/>
            <person name="Mayer C."/>
            <person name="Miller J."/>
            <person name="Monier A."/>
            <person name="Salamov A."/>
            <person name="Young J."/>
            <person name="Aguilar M."/>
            <person name="Claverie J.M."/>
            <person name="Frickenhaus S."/>
            <person name="Gonzalez K."/>
            <person name="Herman E.K."/>
            <person name="Lin Y.C."/>
            <person name="Napier J."/>
            <person name="Ogata H."/>
            <person name="Sarno A.F."/>
            <person name="Shmutz J."/>
            <person name="Schroeder D."/>
            <person name="de Vargas C."/>
            <person name="Verret F."/>
            <person name="von Dassow P."/>
            <person name="Valentin K."/>
            <person name="Van de Peer Y."/>
            <person name="Wheeler G."/>
            <person name="Dacks J.B."/>
            <person name="Delwiche C.F."/>
            <person name="Dyhrman S.T."/>
            <person name="Glockner G."/>
            <person name="John U."/>
            <person name="Richards T."/>
            <person name="Worden A.Z."/>
            <person name="Zhang X."/>
            <person name="Grigoriev I.V."/>
            <person name="Allen A.E."/>
            <person name="Bidle K."/>
            <person name="Borodovsky M."/>
            <person name="Bowler C."/>
            <person name="Brownlee C."/>
            <person name="Cock J.M."/>
            <person name="Elias M."/>
            <person name="Gladyshev V.N."/>
            <person name="Groth M."/>
            <person name="Guda C."/>
            <person name="Hadaegh A."/>
            <person name="Iglesias-Rodriguez M.D."/>
            <person name="Jenkins J."/>
            <person name="Jones B.M."/>
            <person name="Lawson T."/>
            <person name="Leese F."/>
            <person name="Lindquist E."/>
            <person name="Lobanov A."/>
            <person name="Lomsadze A."/>
            <person name="Malik S.B."/>
            <person name="Marsh M.E."/>
            <person name="Mackinder L."/>
            <person name="Mock T."/>
            <person name="Mueller-Roeber B."/>
            <person name="Pagarete A."/>
            <person name="Parker M."/>
            <person name="Probert I."/>
            <person name="Quesneville H."/>
            <person name="Raines C."/>
            <person name="Rensing S.A."/>
            <person name="Riano-Pachon D.M."/>
            <person name="Richier S."/>
            <person name="Rokitta S."/>
            <person name="Shiraiwa Y."/>
            <person name="Soanes D.M."/>
            <person name="van der Giezen M."/>
            <person name="Wahlund T.M."/>
            <person name="Williams B."/>
            <person name="Wilson W."/>
            <person name="Wolfe G."/>
            <person name="Wurch L.L."/>
        </authorList>
    </citation>
    <scope>NUCLEOTIDE SEQUENCE</scope>
</reference>
<evidence type="ECO:0000313" key="4">
    <source>
        <dbReference type="Proteomes" id="UP000013827"/>
    </source>
</evidence>
<dbReference type="InterPro" id="IPR008984">
    <property type="entry name" value="SMAD_FHA_dom_sf"/>
</dbReference>
<accession>A0A0D3K617</accession>
<dbReference type="InterPro" id="IPR050923">
    <property type="entry name" value="Cell_Proc_Reg/RNA_Proc"/>
</dbReference>
<evidence type="ECO:0000313" key="3">
    <source>
        <dbReference type="EnsemblProtists" id="EOD31202"/>
    </source>
</evidence>
<dbReference type="PANTHER" id="PTHR23308">
    <property type="entry name" value="NUCLEAR INHIBITOR OF PROTEIN PHOSPHATASE-1"/>
    <property type="match status" value="1"/>
</dbReference>
<dbReference type="SUPFAM" id="SSF49879">
    <property type="entry name" value="SMAD/FHA domain"/>
    <property type="match status" value="1"/>
</dbReference>
<feature type="domain" description="FHA" evidence="2">
    <location>
        <begin position="85"/>
        <end position="131"/>
    </location>
</feature>
<dbReference type="SMART" id="SM00240">
    <property type="entry name" value="FHA"/>
    <property type="match status" value="1"/>
</dbReference>
<organism evidence="3 4">
    <name type="scientific">Emiliania huxleyi (strain CCMP1516)</name>
    <dbReference type="NCBI Taxonomy" id="280463"/>
    <lineage>
        <taxon>Eukaryota</taxon>
        <taxon>Haptista</taxon>
        <taxon>Haptophyta</taxon>
        <taxon>Prymnesiophyceae</taxon>
        <taxon>Isochrysidales</taxon>
        <taxon>Noelaerhabdaceae</taxon>
        <taxon>Emiliania</taxon>
    </lineage>
</organism>
<dbReference type="PROSITE" id="PS50006">
    <property type="entry name" value="FHA_DOMAIN"/>
    <property type="match status" value="1"/>
</dbReference>
<dbReference type="PaxDb" id="2903-EOD31202"/>
<protein>
    <recommendedName>
        <fullName evidence="2">FHA domain-containing protein</fullName>
    </recommendedName>
</protein>
<dbReference type="KEGG" id="ehx:EMIHUDRAFT_203364"/>
<proteinExistence type="predicted"/>
<reference evidence="3" key="2">
    <citation type="submission" date="2024-10" db="UniProtKB">
        <authorList>
            <consortium name="EnsemblProtists"/>
        </authorList>
    </citation>
    <scope>IDENTIFICATION</scope>
</reference>
<dbReference type="Pfam" id="PF00498">
    <property type="entry name" value="FHA"/>
    <property type="match status" value="1"/>
</dbReference>
<dbReference type="CDD" id="cd00060">
    <property type="entry name" value="FHA"/>
    <property type="match status" value="1"/>
</dbReference>
<dbReference type="InterPro" id="IPR000253">
    <property type="entry name" value="FHA_dom"/>
</dbReference>
<sequence>MGPGLCVYVNGAERKRSTPSVNATLPLSNVQARPPAGAVRPMISRRQGDSGVLPGAAQEPPLPSAGWGYLKSDTAALPLESGRCYTVGRRPDSDLVLKSEHAMLEVDGSGRTAALRDLGSLNGCFLNNVRLRDTREPLRHGDNVRFGFDSRVWTVDCTGETP</sequence>
<dbReference type="Proteomes" id="UP000013827">
    <property type="component" value="Unassembled WGS sequence"/>
</dbReference>
<evidence type="ECO:0000256" key="1">
    <source>
        <dbReference type="SAM" id="MobiDB-lite"/>
    </source>
</evidence>
<dbReference type="HOGENOM" id="CLU_1672547_0_0_1"/>
<dbReference type="GeneID" id="17276475"/>
<keyword evidence="4" id="KW-1185">Reference proteome</keyword>
<dbReference type="AlphaFoldDB" id="A0A0D3K617"/>
<feature type="region of interest" description="Disordered" evidence="1">
    <location>
        <begin position="46"/>
        <end position="65"/>
    </location>
</feature>
<name>A0A0D3K617_EMIH1</name>
<dbReference type="Gene3D" id="2.60.200.20">
    <property type="match status" value="1"/>
</dbReference>
<evidence type="ECO:0000259" key="2">
    <source>
        <dbReference type="PROSITE" id="PS50006"/>
    </source>
</evidence>
<dbReference type="RefSeq" id="XP_005783631.1">
    <property type="nucleotide sequence ID" value="XM_005783574.1"/>
</dbReference>
<dbReference type="EnsemblProtists" id="EOD31202">
    <property type="protein sequence ID" value="EOD31202"/>
    <property type="gene ID" value="EMIHUDRAFT_203364"/>
</dbReference>